<feature type="transmembrane region" description="Helical" evidence="8">
    <location>
        <begin position="76"/>
        <end position="97"/>
    </location>
</feature>
<dbReference type="EMBL" id="CP039381">
    <property type="protein sequence ID" value="QCT07304.1"/>
    <property type="molecule type" value="Genomic_DNA"/>
</dbReference>
<dbReference type="Proteomes" id="UP000301475">
    <property type="component" value="Chromosome"/>
</dbReference>
<dbReference type="PANTHER" id="PTHR11537">
    <property type="entry name" value="VOLTAGE-GATED POTASSIUM CHANNEL"/>
    <property type="match status" value="1"/>
</dbReference>
<name>A0A4P8XXS3_9FIRM</name>
<proteinExistence type="predicted"/>
<keyword evidence="7 10" id="KW-0407">Ion channel</keyword>
<evidence type="ECO:0000256" key="3">
    <source>
        <dbReference type="ARBA" id="ARBA00022692"/>
    </source>
</evidence>
<dbReference type="InterPro" id="IPR028325">
    <property type="entry name" value="VG_K_chnl"/>
</dbReference>
<evidence type="ECO:0000256" key="5">
    <source>
        <dbReference type="ARBA" id="ARBA00023065"/>
    </source>
</evidence>
<dbReference type="GO" id="GO:0001508">
    <property type="term" value="P:action potential"/>
    <property type="evidence" value="ECO:0007669"/>
    <property type="project" value="TreeGrafter"/>
</dbReference>
<dbReference type="RefSeq" id="WP_138157339.1">
    <property type="nucleotide sequence ID" value="NZ_CP039381.1"/>
</dbReference>
<dbReference type="KEGG" id="ruj:E5Z56_08010"/>
<feature type="transmembrane region" description="Helical" evidence="8">
    <location>
        <begin position="20"/>
        <end position="37"/>
    </location>
</feature>
<comment type="subcellular location">
    <subcellularLocation>
        <location evidence="1">Membrane</location>
        <topology evidence="1">Multi-pass membrane protein</topology>
    </subcellularLocation>
</comment>
<dbReference type="Pfam" id="PF07885">
    <property type="entry name" value="Ion_trans_2"/>
    <property type="match status" value="1"/>
</dbReference>
<dbReference type="GO" id="GO:0008076">
    <property type="term" value="C:voltage-gated potassium channel complex"/>
    <property type="evidence" value="ECO:0007669"/>
    <property type="project" value="InterPro"/>
</dbReference>
<evidence type="ECO:0000256" key="6">
    <source>
        <dbReference type="ARBA" id="ARBA00023136"/>
    </source>
</evidence>
<evidence type="ECO:0000313" key="10">
    <source>
        <dbReference type="EMBL" id="QCT07304.1"/>
    </source>
</evidence>
<keyword evidence="4 8" id="KW-1133">Transmembrane helix</keyword>
<evidence type="ECO:0000256" key="2">
    <source>
        <dbReference type="ARBA" id="ARBA00022448"/>
    </source>
</evidence>
<keyword evidence="3 8" id="KW-0812">Transmembrane</keyword>
<evidence type="ECO:0000256" key="7">
    <source>
        <dbReference type="ARBA" id="ARBA00023303"/>
    </source>
</evidence>
<protein>
    <submittedName>
        <fullName evidence="10">Two pore domain potassium channel family protein</fullName>
    </submittedName>
</protein>
<dbReference type="Gene3D" id="1.10.287.70">
    <property type="match status" value="1"/>
</dbReference>
<feature type="transmembrane region" description="Helical" evidence="8">
    <location>
        <begin position="49"/>
        <end position="69"/>
    </location>
</feature>
<dbReference type="OrthoDB" id="9810759at2"/>
<dbReference type="GO" id="GO:0005249">
    <property type="term" value="F:voltage-gated potassium channel activity"/>
    <property type="evidence" value="ECO:0007669"/>
    <property type="project" value="InterPro"/>
</dbReference>
<dbReference type="AlphaFoldDB" id="A0A4P8XXS3"/>
<organism evidence="10 11">
    <name type="scientific">Ruminococcus bovis</name>
    <dbReference type="NCBI Taxonomy" id="2564099"/>
    <lineage>
        <taxon>Bacteria</taxon>
        <taxon>Bacillati</taxon>
        <taxon>Bacillota</taxon>
        <taxon>Clostridia</taxon>
        <taxon>Eubacteriales</taxon>
        <taxon>Oscillospiraceae</taxon>
        <taxon>Ruminococcus</taxon>
    </lineage>
</organism>
<evidence type="ECO:0000256" key="4">
    <source>
        <dbReference type="ARBA" id="ARBA00022989"/>
    </source>
</evidence>
<keyword evidence="6 8" id="KW-0472">Membrane</keyword>
<feature type="domain" description="Potassium channel" evidence="9">
    <location>
        <begin position="25"/>
        <end position="96"/>
    </location>
</feature>
<accession>A0A4P8XXS3</accession>
<dbReference type="SUPFAM" id="SSF81324">
    <property type="entry name" value="Voltage-gated potassium channels"/>
    <property type="match status" value="1"/>
</dbReference>
<dbReference type="InterPro" id="IPR013099">
    <property type="entry name" value="K_chnl_dom"/>
</dbReference>
<reference evidence="10 11" key="1">
    <citation type="submission" date="2019-04" db="EMBL/GenBank/DDBJ databases">
        <authorList>
            <person name="Embree M."/>
            <person name="Gaffney J.R."/>
        </authorList>
    </citation>
    <scope>NUCLEOTIDE SEQUENCE [LARGE SCALE GENOMIC DNA]</scope>
    <source>
        <strain evidence="10 11">JE7A12</strain>
    </source>
</reference>
<keyword evidence="2" id="KW-0813">Transport</keyword>
<dbReference type="PANTHER" id="PTHR11537:SF254">
    <property type="entry name" value="POTASSIUM VOLTAGE-GATED CHANNEL PROTEIN SHAB"/>
    <property type="match status" value="1"/>
</dbReference>
<keyword evidence="5" id="KW-0406">Ion transport</keyword>
<gene>
    <name evidence="10" type="ORF">E5Z56_08010</name>
</gene>
<keyword evidence="11" id="KW-1185">Reference proteome</keyword>
<evidence type="ECO:0000313" key="11">
    <source>
        <dbReference type="Proteomes" id="UP000301475"/>
    </source>
</evidence>
<evidence type="ECO:0000259" key="9">
    <source>
        <dbReference type="Pfam" id="PF07885"/>
    </source>
</evidence>
<evidence type="ECO:0000256" key="8">
    <source>
        <dbReference type="SAM" id="Phobius"/>
    </source>
</evidence>
<sequence length="141" mass="15892">MKKTRLMKIVLKRTGAFKLLCTYIVVFVAVSIGIMIVEPNINRLIDSLWYSFSVATTIGFGDITAVTIIGRILSIFLSICSILIIAVVPGIITSYYIESTKLREKESSAKFLDDLERLPELSKEELTALSERVKNFNKKKK</sequence>
<evidence type="ECO:0000256" key="1">
    <source>
        <dbReference type="ARBA" id="ARBA00004141"/>
    </source>
</evidence>